<name>A0A4Z1PHA4_9PEZI</name>
<dbReference type="GO" id="GO:0004222">
    <property type="term" value="F:metalloendopeptidase activity"/>
    <property type="evidence" value="ECO:0007669"/>
    <property type="project" value="InterPro"/>
</dbReference>
<dbReference type="Pfam" id="PF05649">
    <property type="entry name" value="Peptidase_M13_N"/>
    <property type="match status" value="1"/>
</dbReference>
<keyword evidence="9" id="KW-0472">Membrane</keyword>
<evidence type="ECO:0000256" key="1">
    <source>
        <dbReference type="ARBA" id="ARBA00001947"/>
    </source>
</evidence>
<evidence type="ECO:0000256" key="6">
    <source>
        <dbReference type="ARBA" id="ARBA00022833"/>
    </source>
</evidence>
<dbReference type="SUPFAM" id="SSF55486">
    <property type="entry name" value="Metalloproteases ('zincins'), catalytic domain"/>
    <property type="match status" value="1"/>
</dbReference>
<evidence type="ECO:0000256" key="5">
    <source>
        <dbReference type="ARBA" id="ARBA00022801"/>
    </source>
</evidence>
<dbReference type="PANTHER" id="PTHR11733:SF167">
    <property type="entry name" value="FI17812P1-RELATED"/>
    <property type="match status" value="1"/>
</dbReference>
<feature type="region of interest" description="Disordered" evidence="8">
    <location>
        <begin position="76"/>
        <end position="95"/>
    </location>
</feature>
<dbReference type="GO" id="GO:0016485">
    <property type="term" value="P:protein processing"/>
    <property type="evidence" value="ECO:0007669"/>
    <property type="project" value="TreeGrafter"/>
</dbReference>
<keyword evidence="9" id="KW-0812">Transmembrane</keyword>
<dbReference type="GO" id="GO:0046872">
    <property type="term" value="F:metal ion binding"/>
    <property type="evidence" value="ECO:0007669"/>
    <property type="project" value="UniProtKB-KW"/>
</dbReference>
<dbReference type="Gene3D" id="3.40.390.10">
    <property type="entry name" value="Collagenase (Catalytic Domain)"/>
    <property type="match status" value="1"/>
</dbReference>
<dbReference type="InterPro" id="IPR008753">
    <property type="entry name" value="Peptidase_M13_N"/>
</dbReference>
<protein>
    <submittedName>
        <fullName evidence="12">Endothelin-converting enzyme</fullName>
    </submittedName>
</protein>
<dbReference type="STRING" id="86259.A0A4Z1PHA4"/>
<evidence type="ECO:0000256" key="3">
    <source>
        <dbReference type="ARBA" id="ARBA00022670"/>
    </source>
</evidence>
<evidence type="ECO:0000313" key="13">
    <source>
        <dbReference type="Proteomes" id="UP000298493"/>
    </source>
</evidence>
<dbReference type="AlphaFoldDB" id="A0A4Z1PHA4"/>
<dbReference type="GO" id="GO:0005886">
    <property type="term" value="C:plasma membrane"/>
    <property type="evidence" value="ECO:0007669"/>
    <property type="project" value="TreeGrafter"/>
</dbReference>
<dbReference type="InterPro" id="IPR000718">
    <property type="entry name" value="Peptidase_M13"/>
</dbReference>
<evidence type="ECO:0000256" key="8">
    <source>
        <dbReference type="SAM" id="MobiDB-lite"/>
    </source>
</evidence>
<keyword evidence="13" id="KW-1185">Reference proteome</keyword>
<feature type="transmembrane region" description="Helical" evidence="9">
    <location>
        <begin position="37"/>
        <end position="57"/>
    </location>
</feature>
<evidence type="ECO:0000256" key="9">
    <source>
        <dbReference type="SAM" id="Phobius"/>
    </source>
</evidence>
<keyword evidence="4" id="KW-0479">Metal-binding</keyword>
<evidence type="ECO:0000256" key="2">
    <source>
        <dbReference type="ARBA" id="ARBA00007357"/>
    </source>
</evidence>
<keyword evidence="9" id="KW-1133">Transmembrane helix</keyword>
<comment type="cofactor">
    <cofactor evidence="1">
        <name>Zn(2+)</name>
        <dbReference type="ChEBI" id="CHEBI:29105"/>
    </cofactor>
</comment>
<sequence length="810" mass="91051">MAALGEKHVSFEEPLLVRGVDSDENVEPPVDKKRTRYLALGLLAVVFIGILVGGPTVRACSHHMNRRIQHKHAHVVKPATHHRDLDSNLKPSFPNVERTHHVDKRADPGPLCTTRECVKYAAEINANLAANYTAIDPCVDFSTYVCGGWRERHDYRADQAAVDVISTMEDVNQDLLHEILEGQYVGNASLSANTIAIEKENFGKMKSAYKTCMNEDAIKAYGVKPVRDLLEEFEKVYPMAGPEPSADKEGLTKALIWLKKNSVNAIVNPGVTIDAKDPDTTLIYFASGEKGMGTTRQLYDKPALVANYTRMVSQMFQIIWTGQPIPNASLFMAPEKPDYTETAKLIAELETKMIHATPERQVTSHTAYYYRPTSIAEMEKVVPEIDFTKLINELKPAAYTPKFIMNQDYLFFGNLSTILKSTSRKAIHGYMQFRLISHWGGRLAADYRWPARVFSNLQAGRDPFAVSQRWRVCLSEVDGELEWLLSAAYVEKAFSQDAKALGDRIIKDIKAEFTERLKKLDWMSPATKEKAAKKVVNIRQKIGYPTASPNILDPVDLQKFYANLTISDNWFENGRAAFTYTFNKDWSELLAPWDRNAWQMSVPSVNAYYSPSGNEIAFPAGIMQNPVFGDQLPEYVSYGAFGSVAGHELTHGFDNDGAHYDERGVYQDWWDNTTVANFNKKTQCFVDQFNKYSVIGSEGKPLNVNGKLTLGENIADTGGINAAYAAWQKRNAAKQDRHIAGLEQFTREQAFFVAYGNFWCGKARPSYAEQQIYADVHSPTDARIMGTLANTAGFKEAFQCKDKKPTCELW</sequence>
<proteinExistence type="inferred from homology"/>
<evidence type="ECO:0000259" key="11">
    <source>
        <dbReference type="Pfam" id="PF05649"/>
    </source>
</evidence>
<evidence type="ECO:0000256" key="4">
    <source>
        <dbReference type="ARBA" id="ARBA00022723"/>
    </source>
</evidence>
<keyword evidence="6" id="KW-0862">Zinc</keyword>
<comment type="caution">
    <text evidence="12">The sequence shown here is derived from an EMBL/GenBank/DDBJ whole genome shotgun (WGS) entry which is preliminary data.</text>
</comment>
<dbReference type="PRINTS" id="PR00786">
    <property type="entry name" value="NEPRILYSIN"/>
</dbReference>
<dbReference type="Pfam" id="PF01431">
    <property type="entry name" value="Peptidase_M13"/>
    <property type="match status" value="1"/>
</dbReference>
<dbReference type="Proteomes" id="UP000298493">
    <property type="component" value="Unassembled WGS sequence"/>
</dbReference>
<evidence type="ECO:0000256" key="7">
    <source>
        <dbReference type="ARBA" id="ARBA00023049"/>
    </source>
</evidence>
<dbReference type="Gene3D" id="1.10.1380.10">
    <property type="entry name" value="Neutral endopeptidase , domain2"/>
    <property type="match status" value="1"/>
</dbReference>
<dbReference type="PANTHER" id="PTHR11733">
    <property type="entry name" value="ZINC METALLOPROTEASE FAMILY M13 NEPRILYSIN-RELATED"/>
    <property type="match status" value="1"/>
</dbReference>
<dbReference type="CDD" id="cd08662">
    <property type="entry name" value="M13"/>
    <property type="match status" value="1"/>
</dbReference>
<dbReference type="InterPro" id="IPR018497">
    <property type="entry name" value="Peptidase_M13_C"/>
</dbReference>
<organism evidence="12 13">
    <name type="scientific">Venturia nashicola</name>
    <dbReference type="NCBI Taxonomy" id="86259"/>
    <lineage>
        <taxon>Eukaryota</taxon>
        <taxon>Fungi</taxon>
        <taxon>Dikarya</taxon>
        <taxon>Ascomycota</taxon>
        <taxon>Pezizomycotina</taxon>
        <taxon>Dothideomycetes</taxon>
        <taxon>Pleosporomycetidae</taxon>
        <taxon>Venturiales</taxon>
        <taxon>Venturiaceae</taxon>
        <taxon>Venturia</taxon>
    </lineage>
</organism>
<feature type="domain" description="Peptidase M13 C-terminal" evidence="10">
    <location>
        <begin position="606"/>
        <end position="804"/>
    </location>
</feature>
<dbReference type="OrthoDB" id="6475849at2759"/>
<dbReference type="InterPro" id="IPR042089">
    <property type="entry name" value="Peptidase_M13_dom_2"/>
</dbReference>
<reference evidence="12 13" key="1">
    <citation type="submission" date="2019-04" db="EMBL/GenBank/DDBJ databases">
        <title>High contiguity whole genome sequence and gene annotation resource for two Venturia nashicola isolates.</title>
        <authorList>
            <person name="Prokchorchik M."/>
            <person name="Won K."/>
            <person name="Lee Y."/>
            <person name="Choi E.D."/>
            <person name="Segonzac C."/>
            <person name="Sohn K.H."/>
        </authorList>
    </citation>
    <scope>NUCLEOTIDE SEQUENCE [LARGE SCALE GENOMIC DNA]</scope>
    <source>
        <strain evidence="12 13">PRI2</strain>
    </source>
</reference>
<evidence type="ECO:0000259" key="10">
    <source>
        <dbReference type="Pfam" id="PF01431"/>
    </source>
</evidence>
<accession>A0A4Z1PHA4</accession>
<dbReference type="EMBL" id="SNSC02000008">
    <property type="protein sequence ID" value="TID22410.1"/>
    <property type="molecule type" value="Genomic_DNA"/>
</dbReference>
<comment type="similarity">
    <text evidence="2">Belongs to the peptidase M13 family.</text>
</comment>
<keyword evidence="3" id="KW-0645">Protease</keyword>
<dbReference type="InterPro" id="IPR024079">
    <property type="entry name" value="MetalloPept_cat_dom_sf"/>
</dbReference>
<feature type="domain" description="Peptidase M13 N-terminal" evidence="11">
    <location>
        <begin position="137"/>
        <end position="545"/>
    </location>
</feature>
<dbReference type="PROSITE" id="PS51885">
    <property type="entry name" value="NEPRILYSIN"/>
    <property type="match status" value="1"/>
</dbReference>
<evidence type="ECO:0000313" key="12">
    <source>
        <dbReference type="EMBL" id="TID22410.1"/>
    </source>
</evidence>
<keyword evidence="5" id="KW-0378">Hydrolase</keyword>
<keyword evidence="7" id="KW-0482">Metalloprotease</keyword>
<gene>
    <name evidence="12" type="ORF">E6O75_ATG11204</name>
</gene>